<sequence length="181" mass="19982">MHNTQKGQINNTAALTLSLTEDLKNKGEIHTDKLQFNGKQIDNDGKILSQEAYLQAQHIDNKSEFIAEKFSQLSADTVNNAGKLGSAEHIHLQTKQLRNEKQAIIISQKDMSIDSPQVNNQGTLQGKAVTITAEDKLTNAGDIQSGEGLRLHSAHIVKSLIIQSIQSRYKEQLVVELSKTN</sequence>
<dbReference type="OrthoDB" id="2664633at2"/>
<dbReference type="InterPro" id="IPR010069">
    <property type="entry name" value="CdiA_FHA1_rpt"/>
</dbReference>
<dbReference type="RefSeq" id="WP_072577150.1">
    <property type="nucleotide sequence ID" value="NZ_LWHB01000137.1"/>
</dbReference>
<protein>
    <submittedName>
        <fullName evidence="1">Adhesin HecA family 20-residue repeat (Two copies)</fullName>
    </submittedName>
</protein>
<evidence type="ECO:0000313" key="1">
    <source>
        <dbReference type="EMBL" id="SUO95150.1"/>
    </source>
</evidence>
<dbReference type="InterPro" id="IPR008619">
    <property type="entry name" value="Filamentous_hemagglutn_rpt"/>
</dbReference>
<dbReference type="AlphaFoldDB" id="A0A380MRB8"/>
<dbReference type="Proteomes" id="UP000254601">
    <property type="component" value="Unassembled WGS sequence"/>
</dbReference>
<gene>
    <name evidence="1" type="ORF">NCTC13337_01127</name>
</gene>
<accession>A0A380MRB8</accession>
<dbReference type="NCBIfam" id="TIGR01731">
    <property type="entry name" value="fil_hemag_20aa"/>
    <property type="match status" value="4"/>
</dbReference>
<keyword evidence="2" id="KW-1185">Reference proteome</keyword>
<organism evidence="1 2">
    <name type="scientific">Suttonella ornithocola</name>
    <dbReference type="NCBI Taxonomy" id="279832"/>
    <lineage>
        <taxon>Bacteria</taxon>
        <taxon>Pseudomonadati</taxon>
        <taxon>Pseudomonadota</taxon>
        <taxon>Gammaproteobacteria</taxon>
        <taxon>Cardiobacteriales</taxon>
        <taxon>Cardiobacteriaceae</taxon>
        <taxon>Suttonella</taxon>
    </lineage>
</organism>
<name>A0A380MRB8_9GAMM</name>
<dbReference type="EMBL" id="UHIC01000001">
    <property type="protein sequence ID" value="SUO95150.1"/>
    <property type="molecule type" value="Genomic_DNA"/>
</dbReference>
<dbReference type="Pfam" id="PF05594">
    <property type="entry name" value="Fil_haemagg"/>
    <property type="match status" value="2"/>
</dbReference>
<reference evidence="1 2" key="1">
    <citation type="submission" date="2018-06" db="EMBL/GenBank/DDBJ databases">
        <authorList>
            <consortium name="Pathogen Informatics"/>
            <person name="Doyle S."/>
        </authorList>
    </citation>
    <scope>NUCLEOTIDE SEQUENCE [LARGE SCALE GENOMIC DNA]</scope>
    <source>
        <strain evidence="1 2">NCTC13337</strain>
    </source>
</reference>
<proteinExistence type="predicted"/>
<evidence type="ECO:0000313" key="2">
    <source>
        <dbReference type="Proteomes" id="UP000254601"/>
    </source>
</evidence>